<keyword evidence="4" id="KW-0808">Transferase</keyword>
<dbReference type="GO" id="GO:0016746">
    <property type="term" value="F:acyltransferase activity"/>
    <property type="evidence" value="ECO:0007669"/>
    <property type="project" value="UniProtKB-KW"/>
</dbReference>
<proteinExistence type="inferred from homology"/>
<comment type="similarity">
    <text evidence="1 4">Belongs to the 2-oxoacid dehydrogenase family.</text>
</comment>
<evidence type="ECO:0000256" key="5">
    <source>
        <dbReference type="SAM" id="MobiDB-lite"/>
    </source>
</evidence>
<dbReference type="GO" id="GO:0005739">
    <property type="term" value="C:mitochondrion"/>
    <property type="evidence" value="ECO:0007669"/>
    <property type="project" value="TreeGrafter"/>
</dbReference>
<accession>M1V566</accession>
<reference evidence="7 8" key="1">
    <citation type="journal article" date="2004" name="Nature">
        <title>Genome sequence of the ultrasmall unicellular red alga Cyanidioschyzon merolae 10D.</title>
        <authorList>
            <person name="Matsuzaki M."/>
            <person name="Misumi O."/>
            <person name="Shin-i T."/>
            <person name="Maruyama S."/>
            <person name="Takahara M."/>
            <person name="Miyagishima S."/>
            <person name="Mori T."/>
            <person name="Nishida K."/>
            <person name="Yagisawa F."/>
            <person name="Nishida K."/>
            <person name="Yoshida Y."/>
            <person name="Nishimura Y."/>
            <person name="Nakao S."/>
            <person name="Kobayashi T."/>
            <person name="Momoyama Y."/>
            <person name="Higashiyama T."/>
            <person name="Minoda A."/>
            <person name="Sano M."/>
            <person name="Nomoto H."/>
            <person name="Oishi K."/>
            <person name="Hayashi H."/>
            <person name="Ohta F."/>
            <person name="Nishizaka S."/>
            <person name="Haga S."/>
            <person name="Miura S."/>
            <person name="Morishita T."/>
            <person name="Kabeya Y."/>
            <person name="Terasawa K."/>
            <person name="Suzuki Y."/>
            <person name="Ishii Y."/>
            <person name="Asakawa S."/>
            <person name="Takano H."/>
            <person name="Ohta N."/>
            <person name="Kuroiwa H."/>
            <person name="Tanaka K."/>
            <person name="Shimizu N."/>
            <person name="Sugano S."/>
            <person name="Sato N."/>
            <person name="Nozaki H."/>
            <person name="Ogasawara N."/>
            <person name="Kohara Y."/>
            <person name="Kuroiwa T."/>
        </authorList>
    </citation>
    <scope>NUCLEOTIDE SEQUENCE [LARGE SCALE GENOMIC DNA]</scope>
    <source>
        <strain evidence="7 8">10D</strain>
    </source>
</reference>
<feature type="compositionally biased region" description="Polar residues" evidence="5">
    <location>
        <begin position="301"/>
        <end position="317"/>
    </location>
</feature>
<dbReference type="PROSITE" id="PS50968">
    <property type="entry name" value="BIOTINYL_LIPOYL"/>
    <property type="match status" value="1"/>
</dbReference>
<feature type="domain" description="Lipoyl-binding" evidence="6">
    <location>
        <begin position="180"/>
        <end position="256"/>
    </location>
</feature>
<dbReference type="RefSeq" id="XP_005536421.1">
    <property type="nucleotide sequence ID" value="XM_005536364.1"/>
</dbReference>
<dbReference type="Pfam" id="PF00364">
    <property type="entry name" value="Biotin_lipoyl"/>
    <property type="match status" value="1"/>
</dbReference>
<protein>
    <recommendedName>
        <fullName evidence="4">Dihydrolipoamide acetyltransferase component of pyruvate dehydrogenase complex</fullName>
        <ecNumber evidence="4">2.3.1.-</ecNumber>
    </recommendedName>
</protein>
<dbReference type="PANTHER" id="PTHR23151">
    <property type="entry name" value="DIHYDROLIPOAMIDE ACETYL/SUCCINYL-TRANSFERASE-RELATED"/>
    <property type="match status" value="1"/>
</dbReference>
<dbReference type="InterPro" id="IPR000089">
    <property type="entry name" value="Biotin_lipoyl"/>
</dbReference>
<dbReference type="OrthoDB" id="537444at2759"/>
<dbReference type="Proteomes" id="UP000007014">
    <property type="component" value="Chromosome 9"/>
</dbReference>
<dbReference type="InterPro" id="IPR023213">
    <property type="entry name" value="CAT-like_dom_sf"/>
</dbReference>
<evidence type="ECO:0000259" key="6">
    <source>
        <dbReference type="PROSITE" id="PS50968"/>
    </source>
</evidence>
<keyword evidence="2 4" id="KW-0450">Lipoyl</keyword>
<feature type="compositionally biased region" description="Low complexity" evidence="5">
    <location>
        <begin position="423"/>
        <end position="440"/>
    </location>
</feature>
<evidence type="ECO:0000313" key="7">
    <source>
        <dbReference type="EMBL" id="BAM80135.1"/>
    </source>
</evidence>
<dbReference type="InterPro" id="IPR003016">
    <property type="entry name" value="2-oxoA_DH_lipoyl-BS"/>
</dbReference>
<dbReference type="InterPro" id="IPR011053">
    <property type="entry name" value="Single_hybrid_motif"/>
</dbReference>
<dbReference type="Pfam" id="PF00198">
    <property type="entry name" value="2-oxoacid_dh"/>
    <property type="match status" value="1"/>
</dbReference>
<dbReference type="FunFam" id="2.40.50.100:FF:000010">
    <property type="entry name" value="Acetyltransferase component of pyruvate dehydrogenase complex"/>
    <property type="match status" value="1"/>
</dbReference>
<reference evidence="7 8" key="2">
    <citation type="journal article" date="2007" name="BMC Biol.">
        <title>A 100%-complete sequence reveals unusually simple genomic features in the hot-spring red alga Cyanidioschyzon merolae.</title>
        <authorList>
            <person name="Nozaki H."/>
            <person name="Takano H."/>
            <person name="Misumi O."/>
            <person name="Terasawa K."/>
            <person name="Matsuzaki M."/>
            <person name="Maruyama S."/>
            <person name="Nishida K."/>
            <person name="Yagisawa F."/>
            <person name="Yoshida Y."/>
            <person name="Fujiwara T."/>
            <person name="Takio S."/>
            <person name="Tamura K."/>
            <person name="Chung S.J."/>
            <person name="Nakamura S."/>
            <person name="Kuroiwa H."/>
            <person name="Tanaka K."/>
            <person name="Sato N."/>
            <person name="Kuroiwa T."/>
        </authorList>
    </citation>
    <scope>NUCLEOTIDE SEQUENCE [LARGE SCALE GENOMIC DNA]</scope>
    <source>
        <strain evidence="7 8">10D</strain>
    </source>
</reference>
<dbReference type="GeneID" id="16993667"/>
<feature type="region of interest" description="Disordered" evidence="5">
    <location>
        <begin position="372"/>
        <end position="442"/>
    </location>
</feature>
<dbReference type="InterPro" id="IPR045257">
    <property type="entry name" value="E2/Pdx1"/>
</dbReference>
<dbReference type="HOGENOM" id="CLU_016733_10_2_1"/>
<sequence length="677" mass="73370">MEPPGTGSPTSTAAISTTTSVRGVGCPTFRFEGIAGAARSGATVSDTNSRRPERFGARASTSVEEATKAMLRLQTKSWWWRCGIQRRSVGAWFGGHNLIRSGDGSRALRRPEQPRSDPAGRYVQQRPAWGLVHRLCQVVDQQQRTECVAAGTRLSCVDRWRPRGALRRRSSAAADSLPPHVPIKMPALSPTMKAGNLLAWKRREGEPVTAGDVLAEIETDKATIEFESQEEGILAKILVPDGTQDVPVGTLIAVLAEDEEHVSALQRMDWNSATKPESTSVQRQRYALATEMQQQQQQQQASSGSTEADTSMTQQLEQESEPLPWRYGPAVATMLANHELPAALVQRLQPSGPRGHVLKGDLLRVLAAAKGSGAASTRRDSQSAAEVQRSSSSFVSSTPHGPGTGTAAEGSRVLPSREHQQVPTSSSPSPAAATPTTTTTQFRDIPLSQVRRVIAERLLESKQKAPHAYQSIVVNFEALLELRQTINMLAANSLQALRTPKLTVNDLLLRAVAIALREHRSLNTNAERVDLAFAVATPTGLITPIIHDADTKSVSVIAAESQDLVQRARQNKLKLHEFQGGSFSISNLGMVPAIARFTAIINPPQAGILAIGAPQRRLVPRAANLTSQSSVEPLDTERLRFATLTLSYDAGRVQRTASLAFLQDLQRLIESPSWLLV</sequence>
<organism evidence="7 8">
    <name type="scientific">Cyanidioschyzon merolae (strain NIES-3377 / 10D)</name>
    <name type="common">Unicellular red alga</name>
    <dbReference type="NCBI Taxonomy" id="280699"/>
    <lineage>
        <taxon>Eukaryota</taxon>
        <taxon>Rhodophyta</taxon>
        <taxon>Bangiophyceae</taxon>
        <taxon>Cyanidiales</taxon>
        <taxon>Cyanidiaceae</taxon>
        <taxon>Cyanidioschyzon</taxon>
    </lineage>
</organism>
<dbReference type="KEGG" id="cme:CYME_CMI273C"/>
<keyword evidence="3" id="KW-0809">Transit peptide</keyword>
<feature type="region of interest" description="Disordered" evidence="5">
    <location>
        <begin position="38"/>
        <end position="61"/>
    </location>
</feature>
<dbReference type="GO" id="GO:0045254">
    <property type="term" value="C:pyruvate dehydrogenase complex"/>
    <property type="evidence" value="ECO:0007669"/>
    <property type="project" value="InterPro"/>
</dbReference>
<dbReference type="EC" id="2.3.1.-" evidence="4"/>
<keyword evidence="8" id="KW-1185">Reference proteome</keyword>
<dbReference type="SUPFAM" id="SSF52777">
    <property type="entry name" value="CoA-dependent acyltransferases"/>
    <property type="match status" value="1"/>
</dbReference>
<dbReference type="PROSITE" id="PS00189">
    <property type="entry name" value="LIPOYL"/>
    <property type="match status" value="1"/>
</dbReference>
<dbReference type="Gramene" id="CMI273CT">
    <property type="protein sequence ID" value="CMI273CT"/>
    <property type="gene ID" value="CMI273C"/>
</dbReference>
<evidence type="ECO:0000313" key="8">
    <source>
        <dbReference type="Proteomes" id="UP000007014"/>
    </source>
</evidence>
<feature type="region of interest" description="Disordered" evidence="5">
    <location>
        <begin position="289"/>
        <end position="323"/>
    </location>
</feature>
<dbReference type="CDD" id="cd06849">
    <property type="entry name" value="lipoyl_domain"/>
    <property type="match status" value="1"/>
</dbReference>
<dbReference type="Gene3D" id="3.30.559.10">
    <property type="entry name" value="Chloramphenicol acetyltransferase-like domain"/>
    <property type="match status" value="1"/>
</dbReference>
<dbReference type="Gene3D" id="2.40.50.100">
    <property type="match status" value="1"/>
</dbReference>
<keyword evidence="4" id="KW-0012">Acyltransferase</keyword>
<dbReference type="GO" id="GO:0006086">
    <property type="term" value="P:pyruvate decarboxylation to acetyl-CoA"/>
    <property type="evidence" value="ECO:0007669"/>
    <property type="project" value="InterPro"/>
</dbReference>
<dbReference type="SUPFAM" id="SSF51230">
    <property type="entry name" value="Single hybrid motif"/>
    <property type="match status" value="1"/>
</dbReference>
<comment type="cofactor">
    <cofactor evidence="4">
        <name>(R)-lipoate</name>
        <dbReference type="ChEBI" id="CHEBI:83088"/>
    </cofactor>
</comment>
<dbReference type="PANTHER" id="PTHR23151:SF90">
    <property type="entry name" value="DIHYDROLIPOYLLYSINE-RESIDUE ACETYLTRANSFERASE COMPONENT OF PYRUVATE DEHYDROGENASE COMPLEX, MITOCHONDRIAL-RELATED"/>
    <property type="match status" value="1"/>
</dbReference>
<dbReference type="InterPro" id="IPR001078">
    <property type="entry name" value="2-oxoacid_DH_actylTfrase"/>
</dbReference>
<name>M1V566_CYAM1</name>
<evidence type="ECO:0000256" key="1">
    <source>
        <dbReference type="ARBA" id="ARBA00007317"/>
    </source>
</evidence>
<dbReference type="EMBL" id="AP006491">
    <property type="protein sequence ID" value="BAM80135.1"/>
    <property type="molecule type" value="Genomic_DNA"/>
</dbReference>
<dbReference type="STRING" id="280699.M1V566"/>
<evidence type="ECO:0000256" key="4">
    <source>
        <dbReference type="RuleBase" id="RU003423"/>
    </source>
</evidence>
<dbReference type="AlphaFoldDB" id="M1V566"/>
<dbReference type="OMA" id="TIKQKPW"/>
<evidence type="ECO:0000256" key="2">
    <source>
        <dbReference type="ARBA" id="ARBA00022823"/>
    </source>
</evidence>
<evidence type="ECO:0000256" key="3">
    <source>
        <dbReference type="ARBA" id="ARBA00022946"/>
    </source>
</evidence>
<gene>
    <name evidence="7" type="ORF">CYME_CMI273C</name>
</gene>
<dbReference type="eggNOG" id="KOG0557">
    <property type="taxonomic scope" value="Eukaryota"/>
</dbReference>